<dbReference type="Gene3D" id="1.10.150.80">
    <property type="entry name" value="HRDC domain"/>
    <property type="match status" value="1"/>
</dbReference>
<dbReference type="InterPro" id="IPR010997">
    <property type="entry name" value="HRDC-like_sf"/>
</dbReference>
<dbReference type="PROSITE" id="PS51192">
    <property type="entry name" value="HELICASE_ATP_BIND_1"/>
    <property type="match status" value="1"/>
</dbReference>
<dbReference type="Pfam" id="PF00270">
    <property type="entry name" value="DEAD"/>
    <property type="match status" value="1"/>
</dbReference>
<evidence type="ECO:0000256" key="8">
    <source>
        <dbReference type="ARBA" id="ARBA00023235"/>
    </source>
</evidence>
<dbReference type="Proteomes" id="UP000070544">
    <property type="component" value="Unassembled WGS sequence"/>
</dbReference>
<dbReference type="Gene3D" id="3.40.50.300">
    <property type="entry name" value="P-loop containing nucleotide triphosphate hydrolases"/>
    <property type="match status" value="2"/>
</dbReference>
<keyword evidence="5 10" id="KW-0347">Helicase</keyword>
<evidence type="ECO:0000256" key="2">
    <source>
        <dbReference type="ARBA" id="ARBA00005446"/>
    </source>
</evidence>
<dbReference type="GO" id="GO:0005737">
    <property type="term" value="C:cytoplasm"/>
    <property type="evidence" value="ECO:0007669"/>
    <property type="project" value="TreeGrafter"/>
</dbReference>
<dbReference type="SUPFAM" id="SSF47819">
    <property type="entry name" value="HRDC-like"/>
    <property type="match status" value="1"/>
</dbReference>
<dbReference type="InterPro" id="IPR001650">
    <property type="entry name" value="Helicase_C-like"/>
</dbReference>
<dbReference type="InterPro" id="IPR044876">
    <property type="entry name" value="HRDC_dom_sf"/>
</dbReference>
<comment type="catalytic activity">
    <reaction evidence="9 10">
        <text>Couples ATP hydrolysis with the unwinding of duplex DNA by translocating in the 3'-5' direction.</text>
        <dbReference type="EC" id="5.6.2.4"/>
    </reaction>
</comment>
<evidence type="ECO:0000256" key="1">
    <source>
        <dbReference type="ARBA" id="ARBA00001947"/>
    </source>
</evidence>
<dbReference type="Pfam" id="PF16124">
    <property type="entry name" value="RecQ_Zn_bind"/>
    <property type="match status" value="1"/>
</dbReference>
<evidence type="ECO:0000256" key="10">
    <source>
        <dbReference type="RuleBase" id="RU364117"/>
    </source>
</evidence>
<feature type="domain" description="Helicase C-terminal" evidence="14">
    <location>
        <begin position="260"/>
        <end position="402"/>
    </location>
</feature>
<keyword evidence="4 10" id="KW-0378">Hydrolase</keyword>
<dbReference type="Pfam" id="PF14493">
    <property type="entry name" value="HTH_40"/>
    <property type="match status" value="1"/>
</dbReference>
<feature type="domain" description="Helicase ATP-binding" evidence="13">
    <location>
        <begin position="40"/>
        <end position="225"/>
    </location>
</feature>
<feature type="region of interest" description="Disordered" evidence="11">
    <location>
        <begin position="885"/>
        <end position="916"/>
    </location>
</feature>
<keyword evidence="10" id="KW-0539">Nucleus</keyword>
<evidence type="ECO:0000256" key="7">
    <source>
        <dbReference type="ARBA" id="ARBA00023125"/>
    </source>
</evidence>
<dbReference type="GO" id="GO:0005694">
    <property type="term" value="C:chromosome"/>
    <property type="evidence" value="ECO:0007669"/>
    <property type="project" value="TreeGrafter"/>
</dbReference>
<dbReference type="GO" id="GO:0003677">
    <property type="term" value="F:DNA binding"/>
    <property type="evidence" value="ECO:0007669"/>
    <property type="project" value="UniProtKB-KW"/>
</dbReference>
<evidence type="ECO:0000313" key="15">
    <source>
        <dbReference type="EMBL" id="KXS21029.1"/>
    </source>
</evidence>
<dbReference type="FunFam" id="3.40.50.300:FF:001389">
    <property type="entry name" value="ATP-dependent DNA helicase RecQ"/>
    <property type="match status" value="1"/>
</dbReference>
<dbReference type="InterPro" id="IPR002121">
    <property type="entry name" value="HRDC_dom"/>
</dbReference>
<dbReference type="GO" id="GO:0043138">
    <property type="term" value="F:3'-5' DNA helicase activity"/>
    <property type="evidence" value="ECO:0007669"/>
    <property type="project" value="UniProtKB-EC"/>
</dbReference>
<dbReference type="InterPro" id="IPR029491">
    <property type="entry name" value="Helicase_HTH"/>
</dbReference>
<dbReference type="PANTHER" id="PTHR13710:SF120">
    <property type="entry name" value="BIFUNCTIONAL 3'-5' EXONUCLEASE_ATP-DEPENDENT HELICASE WRN"/>
    <property type="match status" value="1"/>
</dbReference>
<dbReference type="OrthoDB" id="10261556at2759"/>
<organism evidence="15 16">
    <name type="scientific">Gonapodya prolifera (strain JEL478)</name>
    <name type="common">Monoblepharis prolifera</name>
    <dbReference type="NCBI Taxonomy" id="1344416"/>
    <lineage>
        <taxon>Eukaryota</taxon>
        <taxon>Fungi</taxon>
        <taxon>Fungi incertae sedis</taxon>
        <taxon>Chytridiomycota</taxon>
        <taxon>Chytridiomycota incertae sedis</taxon>
        <taxon>Monoblepharidomycetes</taxon>
        <taxon>Monoblepharidales</taxon>
        <taxon>Gonapodyaceae</taxon>
        <taxon>Gonapodya</taxon>
    </lineage>
</organism>
<dbReference type="GO" id="GO:0016887">
    <property type="term" value="F:ATP hydrolysis activity"/>
    <property type="evidence" value="ECO:0007669"/>
    <property type="project" value="RHEA"/>
</dbReference>
<evidence type="ECO:0000259" key="12">
    <source>
        <dbReference type="PROSITE" id="PS50967"/>
    </source>
</evidence>
<comment type="subcellular location">
    <subcellularLocation>
        <location evidence="10">Nucleus</location>
    </subcellularLocation>
</comment>
<dbReference type="GO" id="GO:0006260">
    <property type="term" value="P:DNA replication"/>
    <property type="evidence" value="ECO:0007669"/>
    <property type="project" value="InterPro"/>
</dbReference>
<comment type="similarity">
    <text evidence="2 10">Belongs to the helicase family. RecQ subfamily.</text>
</comment>
<dbReference type="SMART" id="SM00490">
    <property type="entry name" value="HELICc"/>
    <property type="match status" value="1"/>
</dbReference>
<accession>A0A139AWE5</accession>
<dbReference type="NCBIfam" id="TIGR00614">
    <property type="entry name" value="recQ_fam"/>
    <property type="match status" value="1"/>
</dbReference>
<dbReference type="InterPro" id="IPR018982">
    <property type="entry name" value="RQC_domain"/>
</dbReference>
<keyword evidence="3 10" id="KW-0547">Nucleotide-binding</keyword>
<proteinExistence type="inferred from homology"/>
<dbReference type="SUPFAM" id="SSF52540">
    <property type="entry name" value="P-loop containing nucleoside triphosphate hydrolases"/>
    <property type="match status" value="1"/>
</dbReference>
<keyword evidence="7" id="KW-0238">DNA-binding</keyword>
<dbReference type="EMBL" id="KQ965734">
    <property type="protein sequence ID" value="KXS21029.1"/>
    <property type="molecule type" value="Genomic_DNA"/>
</dbReference>
<reference evidence="15 16" key="1">
    <citation type="journal article" date="2015" name="Genome Biol. Evol.">
        <title>Phylogenomic analyses indicate that early fungi evolved digesting cell walls of algal ancestors of land plants.</title>
        <authorList>
            <person name="Chang Y."/>
            <person name="Wang S."/>
            <person name="Sekimoto S."/>
            <person name="Aerts A.L."/>
            <person name="Choi C."/>
            <person name="Clum A."/>
            <person name="LaButti K.M."/>
            <person name="Lindquist E.A."/>
            <person name="Yee Ngan C."/>
            <person name="Ohm R.A."/>
            <person name="Salamov A.A."/>
            <person name="Grigoriev I.V."/>
            <person name="Spatafora J.W."/>
            <person name="Berbee M.L."/>
        </authorList>
    </citation>
    <scope>NUCLEOTIDE SEQUENCE [LARGE SCALE GENOMIC DNA]</scope>
    <source>
        <strain evidence="15 16">JEL478</strain>
    </source>
</reference>
<dbReference type="InterPro" id="IPR036390">
    <property type="entry name" value="WH_DNA-bd_sf"/>
</dbReference>
<dbReference type="PROSITE" id="PS51194">
    <property type="entry name" value="HELICASE_CTER"/>
    <property type="match status" value="1"/>
</dbReference>
<evidence type="ECO:0000256" key="9">
    <source>
        <dbReference type="ARBA" id="ARBA00034617"/>
    </source>
</evidence>
<evidence type="ECO:0000256" key="6">
    <source>
        <dbReference type="ARBA" id="ARBA00022840"/>
    </source>
</evidence>
<dbReference type="STRING" id="1344416.A0A139AWE5"/>
<dbReference type="GO" id="GO:0005634">
    <property type="term" value="C:nucleus"/>
    <property type="evidence" value="ECO:0007669"/>
    <property type="project" value="UniProtKB-SubCell"/>
</dbReference>
<keyword evidence="8" id="KW-0413">Isomerase</keyword>
<dbReference type="PANTHER" id="PTHR13710">
    <property type="entry name" value="DNA HELICASE RECQ FAMILY MEMBER"/>
    <property type="match status" value="1"/>
</dbReference>
<dbReference type="Gene3D" id="1.10.10.10">
    <property type="entry name" value="Winged helix-like DNA-binding domain superfamily/Winged helix DNA-binding domain"/>
    <property type="match status" value="1"/>
</dbReference>
<name>A0A139AWE5_GONPJ</name>
<dbReference type="GO" id="GO:0009378">
    <property type="term" value="F:four-way junction helicase activity"/>
    <property type="evidence" value="ECO:0007669"/>
    <property type="project" value="TreeGrafter"/>
</dbReference>
<comment type="catalytic activity">
    <reaction evidence="10">
        <text>ATP + H2O = ADP + phosphate + H(+)</text>
        <dbReference type="Rhea" id="RHEA:13065"/>
        <dbReference type="ChEBI" id="CHEBI:15377"/>
        <dbReference type="ChEBI" id="CHEBI:15378"/>
        <dbReference type="ChEBI" id="CHEBI:30616"/>
        <dbReference type="ChEBI" id="CHEBI:43474"/>
        <dbReference type="ChEBI" id="CHEBI:456216"/>
    </reaction>
</comment>
<protein>
    <recommendedName>
        <fullName evidence="10">ATP-dependent DNA helicase</fullName>
        <ecNumber evidence="10">5.6.2.4</ecNumber>
    </recommendedName>
</protein>
<evidence type="ECO:0000313" key="16">
    <source>
        <dbReference type="Proteomes" id="UP000070544"/>
    </source>
</evidence>
<dbReference type="CDD" id="cd17920">
    <property type="entry name" value="DEXHc_RecQ"/>
    <property type="match status" value="1"/>
</dbReference>
<dbReference type="InterPro" id="IPR004589">
    <property type="entry name" value="DNA_helicase_ATP-dep_RecQ"/>
</dbReference>
<dbReference type="CDD" id="cd18794">
    <property type="entry name" value="SF2_C_RecQ"/>
    <property type="match status" value="1"/>
</dbReference>
<dbReference type="InterPro" id="IPR027417">
    <property type="entry name" value="P-loop_NTPase"/>
</dbReference>
<dbReference type="Pfam" id="PF00570">
    <property type="entry name" value="HRDC"/>
    <property type="match status" value="1"/>
</dbReference>
<dbReference type="GO" id="GO:0005524">
    <property type="term" value="F:ATP binding"/>
    <property type="evidence" value="ECO:0007669"/>
    <property type="project" value="UniProtKB-KW"/>
</dbReference>
<dbReference type="SUPFAM" id="SSF46785">
    <property type="entry name" value="Winged helix' DNA-binding domain"/>
    <property type="match status" value="1"/>
</dbReference>
<evidence type="ECO:0000256" key="5">
    <source>
        <dbReference type="ARBA" id="ARBA00022806"/>
    </source>
</evidence>
<dbReference type="InterPro" id="IPR032284">
    <property type="entry name" value="RecQ_Zn-bd"/>
</dbReference>
<comment type="cofactor">
    <cofactor evidence="1">
        <name>Zn(2+)</name>
        <dbReference type="ChEBI" id="CHEBI:29105"/>
    </cofactor>
</comment>
<gene>
    <name evidence="15" type="ORF">M427DRAFT_28066</name>
</gene>
<dbReference type="Pfam" id="PF00271">
    <property type="entry name" value="Helicase_C"/>
    <property type="match status" value="1"/>
</dbReference>
<dbReference type="Pfam" id="PF09382">
    <property type="entry name" value="RQC"/>
    <property type="match status" value="1"/>
</dbReference>
<dbReference type="EC" id="5.6.2.4" evidence="10"/>
<evidence type="ECO:0000259" key="14">
    <source>
        <dbReference type="PROSITE" id="PS51194"/>
    </source>
</evidence>
<dbReference type="InterPro" id="IPR036388">
    <property type="entry name" value="WH-like_DNA-bd_sf"/>
</dbReference>
<dbReference type="InterPro" id="IPR014001">
    <property type="entry name" value="Helicase_ATP-bd"/>
</dbReference>
<dbReference type="AlphaFoldDB" id="A0A139AWE5"/>
<evidence type="ECO:0000256" key="3">
    <source>
        <dbReference type="ARBA" id="ARBA00022741"/>
    </source>
</evidence>
<keyword evidence="16" id="KW-1185">Reference proteome</keyword>
<sequence length="974" mass="107148">MADSPTAEPQPGTALAERALAALRRVFSYQSFRGSQLDIIVAACSGKDTFTVQATGSGKSLCYQLPSLIHPHTVTLVISPLISLMEDQVAKLSQLGVPACMISSQQSDSDRKQAERGAMQGEYAIVYVTPERITLERWLYNFAQSLLTNKGQKDRRYLLSLIAVDEAHCVSEWGHDFRPHYRLLGNLRSNLPSSHPEVAMMALTATATPRVRQEIVEELGLRNPDVWVGSFDRRNLFYEVRRKNNRGDLVSTVRKGAEKDDEQDGLQGWERGSTVIYCSTRDETVQLAALLSHNGIPALPYHAGLSASDRATTQRAFAFSKCRVVVATVAFGMGIDKADVRLVVHWGLAKAVEQYYQQTGRAGRDGLFSKCILFYDNTDLSRAMGLAGSDGARVAALFEDFRRYTSFGGCRRKYLLEYFGEEVEWTDCNGMCDSCAASAAAATTSVGSAHQVPLGPSHRDLAAHAYLLLCSVQATGGRYGMRVPIDLLQGAKTKKVETAVGGRIVPVAGKGNRVISGMWDFVFSELQSKGFILTNPNNFSKFTTTYSVSAAGRKYIDKFTESGAAVAVLKDPPPATPKLPKGTPTMDVEVPTWLLEQERSSATRSSRPASTPLSQVVANASARSRASPAAVNLSAQLTTGEFEVLNKITELTQEISEREFNGLNPELVLSSIVLRGIAKRRPSSVEAFGRCEGVGQHRGQRLGPKFVPLIVRTCQLLNLDLDVRLPGNFIAPPAQNLLNGHAYDDRAATIAEVLNSDELSKFQLHTKESFRLWLEGEDLQKIADLRGVKPSTVHENVCKMIEACSANTTPHLIFTVWDRFGIADDKRDIILQAMENLTSDPSKEWDGVKLRTVMDEIGDYEHHGISWDDVKATRLWWLADRLSHSDGDDKKRKREPVDESAMGAEEGGKKKAKPRVLPTSFSLSQIISDIPGKEFGKSTSAPRRSLLGSTLQNPLAILPSYILSRQSSIVMKFR</sequence>
<evidence type="ECO:0000259" key="13">
    <source>
        <dbReference type="PROSITE" id="PS51192"/>
    </source>
</evidence>
<dbReference type="GO" id="GO:0000724">
    <property type="term" value="P:double-strand break repair via homologous recombination"/>
    <property type="evidence" value="ECO:0007669"/>
    <property type="project" value="TreeGrafter"/>
</dbReference>
<feature type="domain" description="HRDC" evidence="12">
    <location>
        <begin position="638"/>
        <end position="720"/>
    </location>
</feature>
<evidence type="ECO:0000256" key="4">
    <source>
        <dbReference type="ARBA" id="ARBA00022801"/>
    </source>
</evidence>
<dbReference type="PROSITE" id="PS50967">
    <property type="entry name" value="HRDC"/>
    <property type="match status" value="1"/>
</dbReference>
<dbReference type="SMART" id="SM00487">
    <property type="entry name" value="DEXDc"/>
    <property type="match status" value="1"/>
</dbReference>
<dbReference type="InterPro" id="IPR011545">
    <property type="entry name" value="DEAD/DEAH_box_helicase_dom"/>
</dbReference>
<keyword evidence="6 10" id="KW-0067">ATP-binding</keyword>
<evidence type="ECO:0000256" key="11">
    <source>
        <dbReference type="SAM" id="MobiDB-lite"/>
    </source>
</evidence>